<reference evidence="1 2" key="1">
    <citation type="submission" date="2014-05" db="EMBL/GenBank/DDBJ databases">
        <title>Draft Genome Sequence of Kitasatospora cheerisanensis KCTC 2395.</title>
        <authorList>
            <person name="Nam D.H."/>
        </authorList>
    </citation>
    <scope>NUCLEOTIDE SEQUENCE [LARGE SCALE GENOMIC DNA]</scope>
    <source>
        <strain evidence="1 2">KCTC 2395</strain>
    </source>
</reference>
<dbReference type="PATRIC" id="fig|1348663.4.peg.1408"/>
<comment type="caution">
    <text evidence="1">The sequence shown here is derived from an EMBL/GenBank/DDBJ whole genome shotgun (WGS) entry which is preliminary data.</text>
</comment>
<dbReference type="EMBL" id="JNBY01000053">
    <property type="protein sequence ID" value="KDN86836.1"/>
    <property type="molecule type" value="Genomic_DNA"/>
</dbReference>
<dbReference type="SUPFAM" id="SSF82171">
    <property type="entry name" value="DPP6 N-terminal domain-like"/>
    <property type="match status" value="1"/>
</dbReference>
<keyword evidence="2" id="KW-1185">Reference proteome</keyword>
<protein>
    <submittedName>
        <fullName evidence="1">Uncharacterized protein</fullName>
    </submittedName>
</protein>
<evidence type="ECO:0000313" key="1">
    <source>
        <dbReference type="EMBL" id="KDN86836.1"/>
    </source>
</evidence>
<dbReference type="eggNOG" id="ENOG502Z9MF">
    <property type="taxonomic scope" value="Bacteria"/>
</dbReference>
<accession>A0A066Z936</accession>
<dbReference type="Gene3D" id="2.130.10.10">
    <property type="entry name" value="YVTN repeat-like/Quinoprotein amine dehydrogenase"/>
    <property type="match status" value="1"/>
</dbReference>
<dbReference type="HOGENOM" id="CLU_780286_0_0_11"/>
<sequence length="394" mass="41455">MTELAVLARISADDEHPVERLTAHPRLPLVAGAATGSRLVRIWDCGGGRLRELAPVDLGPAREPDPADWWRPDAPPAVAWHPEDPLLVVADGTALTRWTPDGPSAAEPAAAAHHYLAFSPDGRTLWAAPSGEESSAALDPATGAAAPAPYWDTGVAVHPSGELVATLVSDQGATFCLFARPGDGPGTAMRTLRQALILDVDGYGTPLFSADGRHLAVRGNAYVESLDVFAFPSLRKVLSTTLAEDDAEEWPRENLAWDARPGVIWIGTPSGALIELDVEAQEAVEHASPDEVPVSALVATAAGDLLAARENGELVLLAVRPEAPAAAPNEDAAVFLAGTELLPPDADLEEQLVFTDGTDSWDTEALEAVTEASPADPTWLQLQAAINRARAQRG</sequence>
<gene>
    <name evidence="1" type="ORF">KCH_14660</name>
</gene>
<proteinExistence type="predicted"/>
<dbReference type="RefSeq" id="WP_157031926.1">
    <property type="nucleotide sequence ID" value="NZ_KK853997.1"/>
</dbReference>
<dbReference type="AlphaFoldDB" id="A0A066Z936"/>
<dbReference type="Proteomes" id="UP000027178">
    <property type="component" value="Unassembled WGS sequence"/>
</dbReference>
<dbReference type="InterPro" id="IPR015943">
    <property type="entry name" value="WD40/YVTN_repeat-like_dom_sf"/>
</dbReference>
<name>A0A066Z936_9ACTN</name>
<evidence type="ECO:0000313" key="2">
    <source>
        <dbReference type="Proteomes" id="UP000027178"/>
    </source>
</evidence>
<dbReference type="OrthoDB" id="4513615at2"/>
<organism evidence="1 2">
    <name type="scientific">Kitasatospora cheerisanensis KCTC 2395</name>
    <dbReference type="NCBI Taxonomy" id="1348663"/>
    <lineage>
        <taxon>Bacteria</taxon>
        <taxon>Bacillati</taxon>
        <taxon>Actinomycetota</taxon>
        <taxon>Actinomycetes</taxon>
        <taxon>Kitasatosporales</taxon>
        <taxon>Streptomycetaceae</taxon>
        <taxon>Kitasatospora</taxon>
    </lineage>
</organism>